<dbReference type="AlphaFoldDB" id="A0A427B5D3"/>
<comment type="caution">
    <text evidence="3">The sequence shown here is derived from an EMBL/GenBank/DDBJ whole genome shotgun (WGS) entry which is preliminary data.</text>
</comment>
<organism evidence="3 4">
    <name type="scientific">Ensete ventricosum</name>
    <name type="common">Abyssinian banana</name>
    <name type="synonym">Musa ensete</name>
    <dbReference type="NCBI Taxonomy" id="4639"/>
    <lineage>
        <taxon>Eukaryota</taxon>
        <taxon>Viridiplantae</taxon>
        <taxon>Streptophyta</taxon>
        <taxon>Embryophyta</taxon>
        <taxon>Tracheophyta</taxon>
        <taxon>Spermatophyta</taxon>
        <taxon>Magnoliopsida</taxon>
        <taxon>Liliopsida</taxon>
        <taxon>Zingiberales</taxon>
        <taxon>Musaceae</taxon>
        <taxon>Ensete</taxon>
    </lineage>
</organism>
<reference evidence="3 4" key="1">
    <citation type="journal article" date="2014" name="Agronomy (Basel)">
        <title>A Draft Genome Sequence for Ensete ventricosum, the Drought-Tolerant Tree Against Hunger.</title>
        <authorList>
            <person name="Harrison J."/>
            <person name="Moore K.A."/>
            <person name="Paszkiewicz K."/>
            <person name="Jones T."/>
            <person name="Grant M."/>
            <person name="Ambacheew D."/>
            <person name="Muzemil S."/>
            <person name="Studholme D.J."/>
        </authorList>
    </citation>
    <scope>NUCLEOTIDE SEQUENCE [LARGE SCALE GENOMIC DNA]</scope>
</reference>
<feature type="compositionally biased region" description="Basic and acidic residues" evidence="1">
    <location>
        <begin position="123"/>
        <end position="132"/>
    </location>
</feature>
<dbReference type="InterPro" id="IPR057300">
    <property type="entry name" value="OB_Rrp5"/>
</dbReference>
<evidence type="ECO:0000313" key="3">
    <source>
        <dbReference type="EMBL" id="RRT83691.1"/>
    </source>
</evidence>
<dbReference type="EMBL" id="AMZH03000448">
    <property type="protein sequence ID" value="RRT83691.1"/>
    <property type="molecule type" value="Genomic_DNA"/>
</dbReference>
<gene>
    <name evidence="3" type="ORF">B296_00017000</name>
</gene>
<feature type="region of interest" description="Disordered" evidence="1">
    <location>
        <begin position="82"/>
        <end position="139"/>
    </location>
</feature>
<name>A0A427B5D3_ENSVE</name>
<feature type="compositionally biased region" description="Acidic residues" evidence="1">
    <location>
        <begin position="85"/>
        <end position="96"/>
    </location>
</feature>
<proteinExistence type="predicted"/>
<evidence type="ECO:0000256" key="1">
    <source>
        <dbReference type="SAM" id="MobiDB-lite"/>
    </source>
</evidence>
<accession>A0A427B5D3</accession>
<dbReference type="Proteomes" id="UP000287651">
    <property type="component" value="Unassembled WGS sequence"/>
</dbReference>
<evidence type="ECO:0000259" key="2">
    <source>
        <dbReference type="Pfam" id="PF24682"/>
    </source>
</evidence>
<protein>
    <recommendedName>
        <fullName evidence="2">Rrp5 OB-fold domain-containing protein</fullName>
    </recommendedName>
</protein>
<evidence type="ECO:0000313" key="4">
    <source>
        <dbReference type="Proteomes" id="UP000287651"/>
    </source>
</evidence>
<feature type="domain" description="Rrp5 OB-fold" evidence="2">
    <location>
        <begin position="47"/>
        <end position="85"/>
    </location>
</feature>
<sequence>MPFSVGCVNAELGSVVTALVLDIAKLDGLVDLSLKPELVGSASTKDAKKKRRRNTFVDLKLYQRVKAVVEIVKENYLVSRLPESSQEDGVGEEEEEGSRGSGGGRGGKSRRKRKERRKRKRKDDKEEREKRRSISIGGT</sequence>
<feature type="compositionally biased region" description="Basic residues" evidence="1">
    <location>
        <begin position="107"/>
        <end position="122"/>
    </location>
</feature>
<dbReference type="Pfam" id="PF24682">
    <property type="entry name" value="OB_RRP5"/>
    <property type="match status" value="1"/>
</dbReference>